<feature type="chain" id="PRO_5046059280" evidence="3">
    <location>
        <begin position="37"/>
        <end position="827"/>
    </location>
</feature>
<evidence type="ECO:0000313" key="4">
    <source>
        <dbReference type="EMBL" id="CAK0894144.1"/>
    </source>
</evidence>
<dbReference type="EMBL" id="CAUYUJ010019852">
    <property type="protein sequence ID" value="CAK0894144.1"/>
    <property type="molecule type" value="Genomic_DNA"/>
</dbReference>
<keyword evidence="3" id="KW-0732">Signal</keyword>
<reference evidence="4" key="1">
    <citation type="submission" date="2023-10" db="EMBL/GenBank/DDBJ databases">
        <authorList>
            <person name="Chen Y."/>
            <person name="Shah S."/>
            <person name="Dougan E. K."/>
            <person name="Thang M."/>
            <person name="Chan C."/>
        </authorList>
    </citation>
    <scope>NUCLEOTIDE SEQUENCE [LARGE SCALE GENOMIC DNA]</scope>
</reference>
<feature type="region of interest" description="Disordered" evidence="2">
    <location>
        <begin position="329"/>
        <end position="349"/>
    </location>
</feature>
<protein>
    <submittedName>
        <fullName evidence="4">Uncharacterized protein</fullName>
    </submittedName>
</protein>
<proteinExistence type="predicted"/>
<evidence type="ECO:0000256" key="3">
    <source>
        <dbReference type="SAM" id="SignalP"/>
    </source>
</evidence>
<comment type="caution">
    <text evidence="4">The sequence shown here is derived from an EMBL/GenBank/DDBJ whole genome shotgun (WGS) entry which is preliminary data.</text>
</comment>
<feature type="coiled-coil region" evidence="1">
    <location>
        <begin position="116"/>
        <end position="164"/>
    </location>
</feature>
<organism evidence="4 5">
    <name type="scientific">Prorocentrum cordatum</name>
    <dbReference type="NCBI Taxonomy" id="2364126"/>
    <lineage>
        <taxon>Eukaryota</taxon>
        <taxon>Sar</taxon>
        <taxon>Alveolata</taxon>
        <taxon>Dinophyceae</taxon>
        <taxon>Prorocentrales</taxon>
        <taxon>Prorocentraceae</taxon>
        <taxon>Prorocentrum</taxon>
    </lineage>
</organism>
<keyword evidence="5" id="KW-1185">Reference proteome</keyword>
<feature type="coiled-coil region" evidence="1">
    <location>
        <begin position="688"/>
        <end position="715"/>
    </location>
</feature>
<feature type="compositionally biased region" description="Pro residues" evidence="2">
    <location>
        <begin position="801"/>
        <end position="813"/>
    </location>
</feature>
<feature type="compositionally biased region" description="Basic and acidic residues" evidence="2">
    <location>
        <begin position="334"/>
        <end position="349"/>
    </location>
</feature>
<accession>A0ABN9X465</accession>
<feature type="region of interest" description="Disordered" evidence="2">
    <location>
        <begin position="786"/>
        <end position="827"/>
    </location>
</feature>
<sequence>MCRHQAAHAPHPAGLRMQLPLVRLPWLAVALSTASAAARAPTTKEPHDRRLEGSLVQTWRSRLDGEALDEGAGAAAATPVTKVVNLLKDMSVTLRREMEEDAAMFKQLGCWCGSNLQSKREAVDAAQAALSSLNATIESSAAKASELEQSIAQLGEEMAASKKTLAEAAAMRQKESAQFHSMEVDAIQNIEALKAAIVVLGKHHGEGPTQLQLPSLLAVKQKATDRTWALSLEDGWDQGETLVIQRALKAAASFAQARHSEEELASYAPRSGEILGLLKQLKDEMSTSLNESQAEEMTRLNTFEDLRASKQSEIEALYQQVQQKQDRLAQATNDHAEAKEDYHQTEEALDEDTRFLLNLEATCKDGEKSFEARKTARMKEIEAVSDTIAILTSDESQEAMAHTFGSGASFVQVGARRGRDLRGLRRAAAGVLRSARAAGGSPDLSILATSVELDSFTRVKKAIDDMISILKVQQTDEVKKNDWCTSQIHENEMEASRTDALQSDLSSKADDLGQRVAQLAEDVAAAKKHIQQLHIDLQAASENRRKENIDFQHTIADQRAVQAVLREALDRLKKFYDKSLLQTRTRAVDKHAAAGMGSSSLGAALLTALAARRQEPPPPPQQAEYTPHGGSGGVMEMLGKLVQDARALEEDAAAGEQGAQSQYEAIVADTSASVAALQKEVVSNTQLKAQASKEKAETEADAEDAAKELEELQKTGLNLHGECDYLLRNFDARQTARQQEVEALQQAKQILSGAGRGWQGLLQAGRRRPGRLAFAPCSCQAVCWRRTSSTRPRRPSSRAARPPPAGPRGPPLPRGRGTAPEIVRLHG</sequence>
<evidence type="ECO:0000256" key="1">
    <source>
        <dbReference type="SAM" id="Coils"/>
    </source>
</evidence>
<gene>
    <name evidence="4" type="ORF">PCOR1329_LOCUS73269</name>
</gene>
<feature type="signal peptide" evidence="3">
    <location>
        <begin position="1"/>
        <end position="36"/>
    </location>
</feature>
<dbReference type="Proteomes" id="UP001189429">
    <property type="component" value="Unassembled WGS sequence"/>
</dbReference>
<name>A0ABN9X465_9DINO</name>
<keyword evidence="1" id="KW-0175">Coiled coil</keyword>
<feature type="region of interest" description="Disordered" evidence="2">
    <location>
        <begin position="613"/>
        <end position="635"/>
    </location>
</feature>
<evidence type="ECO:0000313" key="5">
    <source>
        <dbReference type="Proteomes" id="UP001189429"/>
    </source>
</evidence>
<evidence type="ECO:0000256" key="2">
    <source>
        <dbReference type="SAM" id="MobiDB-lite"/>
    </source>
</evidence>